<evidence type="ECO:0000256" key="5">
    <source>
        <dbReference type="ARBA" id="ARBA00022679"/>
    </source>
</evidence>
<gene>
    <name evidence="14" type="ORF">L0P57_06985</name>
</gene>
<dbReference type="Proteomes" id="UP001298681">
    <property type="component" value="Unassembled WGS sequence"/>
</dbReference>
<feature type="domain" description="Histidine kinase" evidence="12">
    <location>
        <begin position="236"/>
        <end position="449"/>
    </location>
</feature>
<dbReference type="SUPFAM" id="SSF55874">
    <property type="entry name" value="ATPase domain of HSP90 chaperone/DNA topoisomerase II/histidine kinase"/>
    <property type="match status" value="1"/>
</dbReference>
<evidence type="ECO:0000256" key="7">
    <source>
        <dbReference type="ARBA" id="ARBA00022777"/>
    </source>
</evidence>
<feature type="transmembrane region" description="Helical" evidence="11">
    <location>
        <begin position="150"/>
        <end position="172"/>
    </location>
</feature>
<dbReference type="Pfam" id="PF00512">
    <property type="entry name" value="HisKA"/>
    <property type="match status" value="1"/>
</dbReference>
<dbReference type="SMART" id="SM00387">
    <property type="entry name" value="HATPase_c"/>
    <property type="match status" value="1"/>
</dbReference>
<dbReference type="Gene3D" id="6.10.340.10">
    <property type="match status" value="1"/>
</dbReference>
<dbReference type="InterPro" id="IPR003661">
    <property type="entry name" value="HisK_dim/P_dom"/>
</dbReference>
<evidence type="ECO:0000313" key="15">
    <source>
        <dbReference type="Proteomes" id="UP001298681"/>
    </source>
</evidence>
<dbReference type="SUPFAM" id="SSF47384">
    <property type="entry name" value="Homodimeric domain of signal transducing histidine kinase"/>
    <property type="match status" value="1"/>
</dbReference>
<dbReference type="Gene3D" id="1.10.287.130">
    <property type="match status" value="1"/>
</dbReference>
<dbReference type="CDD" id="cd00075">
    <property type="entry name" value="HATPase"/>
    <property type="match status" value="1"/>
</dbReference>
<dbReference type="SMART" id="SM00304">
    <property type="entry name" value="HAMP"/>
    <property type="match status" value="1"/>
</dbReference>
<dbReference type="PRINTS" id="PR00344">
    <property type="entry name" value="BCTRLSENSOR"/>
</dbReference>
<evidence type="ECO:0000256" key="11">
    <source>
        <dbReference type="SAM" id="Phobius"/>
    </source>
</evidence>
<dbReference type="EMBL" id="JAKNHQ010000007">
    <property type="protein sequence ID" value="MCG4610676.1"/>
    <property type="molecule type" value="Genomic_DNA"/>
</dbReference>
<name>A0ABS9MIP0_9FIRM</name>
<comment type="catalytic activity">
    <reaction evidence="1">
        <text>ATP + protein L-histidine = ADP + protein N-phospho-L-histidine.</text>
        <dbReference type="EC" id="2.7.13.3"/>
    </reaction>
</comment>
<dbReference type="GO" id="GO:0016301">
    <property type="term" value="F:kinase activity"/>
    <property type="evidence" value="ECO:0007669"/>
    <property type="project" value="UniProtKB-KW"/>
</dbReference>
<keyword evidence="7 14" id="KW-0418">Kinase</keyword>
<dbReference type="InterPro" id="IPR003660">
    <property type="entry name" value="HAMP_dom"/>
</dbReference>
<dbReference type="InterPro" id="IPR004358">
    <property type="entry name" value="Sig_transdc_His_kin-like_C"/>
</dbReference>
<evidence type="ECO:0000256" key="3">
    <source>
        <dbReference type="ARBA" id="ARBA00012438"/>
    </source>
</evidence>
<dbReference type="InterPro" id="IPR050428">
    <property type="entry name" value="TCS_sensor_his_kinase"/>
</dbReference>
<keyword evidence="9" id="KW-0902">Two-component regulatory system</keyword>
<organism evidence="14 15">
    <name type="scientific">Anaeromassilibacillus senegalensis</name>
    <dbReference type="NCBI Taxonomy" id="1673717"/>
    <lineage>
        <taxon>Bacteria</taxon>
        <taxon>Bacillati</taxon>
        <taxon>Bacillota</taxon>
        <taxon>Clostridia</taxon>
        <taxon>Eubacteriales</taxon>
        <taxon>Acutalibacteraceae</taxon>
        <taxon>Anaeromassilibacillus</taxon>
    </lineage>
</organism>
<keyword evidence="5" id="KW-0808">Transferase</keyword>
<keyword evidence="10 11" id="KW-0472">Membrane</keyword>
<dbReference type="InterPro" id="IPR005467">
    <property type="entry name" value="His_kinase_dom"/>
</dbReference>
<evidence type="ECO:0000256" key="9">
    <source>
        <dbReference type="ARBA" id="ARBA00023012"/>
    </source>
</evidence>
<dbReference type="PROSITE" id="PS50885">
    <property type="entry name" value="HAMP"/>
    <property type="match status" value="1"/>
</dbReference>
<dbReference type="InterPro" id="IPR003594">
    <property type="entry name" value="HATPase_dom"/>
</dbReference>
<evidence type="ECO:0000256" key="6">
    <source>
        <dbReference type="ARBA" id="ARBA00022692"/>
    </source>
</evidence>
<proteinExistence type="predicted"/>
<reference evidence="14 15" key="1">
    <citation type="submission" date="2022-01" db="EMBL/GenBank/DDBJ databases">
        <title>Collection of gut derived symbiotic bacterial strains cultured from healthy donors.</title>
        <authorList>
            <person name="Lin H."/>
            <person name="Kohout C."/>
            <person name="Waligurski E."/>
            <person name="Pamer E.G."/>
        </authorList>
    </citation>
    <scope>NUCLEOTIDE SEQUENCE [LARGE SCALE GENOMIC DNA]</scope>
    <source>
        <strain evidence="14 15">DFI.7.58</strain>
    </source>
</reference>
<dbReference type="SMART" id="SM00388">
    <property type="entry name" value="HisKA"/>
    <property type="match status" value="1"/>
</dbReference>
<evidence type="ECO:0000256" key="4">
    <source>
        <dbReference type="ARBA" id="ARBA00022553"/>
    </source>
</evidence>
<dbReference type="CDD" id="cd06225">
    <property type="entry name" value="HAMP"/>
    <property type="match status" value="1"/>
</dbReference>
<evidence type="ECO:0000313" key="14">
    <source>
        <dbReference type="EMBL" id="MCG4610676.1"/>
    </source>
</evidence>
<evidence type="ECO:0000259" key="13">
    <source>
        <dbReference type="PROSITE" id="PS50885"/>
    </source>
</evidence>
<keyword evidence="4" id="KW-0597">Phosphoprotein</keyword>
<dbReference type="RefSeq" id="WP_237966702.1">
    <property type="nucleotide sequence ID" value="NZ_JAKNHQ010000007.1"/>
</dbReference>
<dbReference type="CDD" id="cd00082">
    <property type="entry name" value="HisKA"/>
    <property type="match status" value="1"/>
</dbReference>
<evidence type="ECO:0000256" key="2">
    <source>
        <dbReference type="ARBA" id="ARBA00004370"/>
    </source>
</evidence>
<feature type="domain" description="HAMP" evidence="13">
    <location>
        <begin position="174"/>
        <end position="228"/>
    </location>
</feature>
<dbReference type="EC" id="2.7.13.3" evidence="3"/>
<dbReference type="PROSITE" id="PS50109">
    <property type="entry name" value="HIS_KIN"/>
    <property type="match status" value="1"/>
</dbReference>
<dbReference type="SUPFAM" id="SSF158472">
    <property type="entry name" value="HAMP domain-like"/>
    <property type="match status" value="1"/>
</dbReference>
<evidence type="ECO:0000256" key="8">
    <source>
        <dbReference type="ARBA" id="ARBA00022989"/>
    </source>
</evidence>
<evidence type="ECO:0000256" key="10">
    <source>
        <dbReference type="ARBA" id="ARBA00023136"/>
    </source>
</evidence>
<protein>
    <recommendedName>
        <fullName evidence="3">histidine kinase</fullName>
        <ecNumber evidence="3">2.7.13.3</ecNumber>
    </recommendedName>
</protein>
<dbReference type="Gene3D" id="3.30.565.10">
    <property type="entry name" value="Histidine kinase-like ATPase, C-terminal domain"/>
    <property type="match status" value="1"/>
</dbReference>
<dbReference type="PANTHER" id="PTHR45436:SF5">
    <property type="entry name" value="SENSOR HISTIDINE KINASE TRCS"/>
    <property type="match status" value="1"/>
</dbReference>
<keyword evidence="15" id="KW-1185">Reference proteome</keyword>
<dbReference type="InterPro" id="IPR036097">
    <property type="entry name" value="HisK_dim/P_sf"/>
</dbReference>
<comment type="caution">
    <text evidence="14">The sequence shown here is derived from an EMBL/GenBank/DDBJ whole genome shotgun (WGS) entry which is preliminary data.</text>
</comment>
<dbReference type="InterPro" id="IPR036890">
    <property type="entry name" value="HATPase_C_sf"/>
</dbReference>
<dbReference type="Pfam" id="PF00672">
    <property type="entry name" value="HAMP"/>
    <property type="match status" value="1"/>
</dbReference>
<keyword evidence="8 11" id="KW-1133">Transmembrane helix</keyword>
<feature type="transmembrane region" description="Helical" evidence="11">
    <location>
        <begin position="12"/>
        <end position="38"/>
    </location>
</feature>
<comment type="subcellular location">
    <subcellularLocation>
        <location evidence="2">Membrane</location>
    </subcellularLocation>
</comment>
<dbReference type="PANTHER" id="PTHR45436">
    <property type="entry name" value="SENSOR HISTIDINE KINASE YKOH"/>
    <property type="match status" value="1"/>
</dbReference>
<sequence length="449" mass="49883">MKRLSIQLKVTLWFTLLMVLLVSIVLAFLFSLGAQSALEGTKSQMMDMVAAAWHEIGSDDGAIEIDDDLEYFKDGIYLSVYDGGGVPLYGAVPRDFDNSAVFAPNDLRTLPSGGKSWYVYDEQKQVDGYGTVWIRSVAEADQIDSTISTLFRFALVILPFFVLFAAVGGYLITRRAFRPVRRIIQTAKEIGEGDDLSRRIALGEGRDEIYTLAAEFDRMFARLEKAFETEKQFTSDASHELRTPTTVIISQCEYAIENAQTLDEAKEALAAVLNQAEKMAALISQLLMLARADKGHEKLHFETVNLSDLASMVAEQQQENAEKRGIRIETNIQPDIEMLGDETMLMRIWINLIENGIKYGRENGWLNVQLAQKDGTIQGCVQDNGIGIAPENLARVWERFWQADPARSASGAGLGLSMVKWIVEAHGGEIHVESTLGQGTAFTFSFPCP</sequence>
<accession>A0ABS9MIP0</accession>
<dbReference type="Pfam" id="PF02518">
    <property type="entry name" value="HATPase_c"/>
    <property type="match status" value="1"/>
</dbReference>
<evidence type="ECO:0000256" key="1">
    <source>
        <dbReference type="ARBA" id="ARBA00000085"/>
    </source>
</evidence>
<keyword evidence="6 11" id="KW-0812">Transmembrane</keyword>
<evidence type="ECO:0000259" key="12">
    <source>
        <dbReference type="PROSITE" id="PS50109"/>
    </source>
</evidence>